<sequence length="791" mass="87240">MGESEPGRQTMRIFGGTWNVNGKRPSMPMTDFLFGRGSAPGPEHMVCDVYLVGLQEAQPLSGMNAVATDMSRGRAWKDALDNEFVKLNEPIVCVSWHQMVGICLLVYAKQAIRGLIQNVHKSEVGTGFLNMAGNKGGIAMRFDLAGHSVAAVACHLAASQSNVDKRNQDFRDVVRRAVFEERYSILSHEVVFWLGDLNYRIDLPVPEVMKLIAMQDWETLRKYDQLIQAKSKGDVLQGFQEAVISFAPTYKLSAMDSTYEMDEEGGIKRTPSWTDRVLWRTSANMRGTLRVCAYRRHEVLGSDHRPVSAVFDCMLSDAPPPEAASTPLEAAPSSVAHADSYSRALVADRSRQRELERMVKAEVHVDPQTISAGTIAVGVQKRLSFNMRNTGSIVAHVEIHGSHIGHWLLVDDRARDNSIECALAPGESMSVDVHILLDSRASPDSAAFVENVILRKEPLEGILRVVIRDGGEKFVVISADLVPTALGLSLNTLACLSIPVAECATQPVNQQPAYLLAQAKVHVPLEIFMLLDLLYRSLVLYKERKGGKANKFVMRVVGAHADFSHAQFCSEFDRKVEYLLDGVVNQRKRLDCSQVDLYGADQRAIDPFAIWCCLLTVLRNAREGVLSPDLGRKMFALLDTHFSSEGSTSLRRALANHEAALNRGTTDGMVVAVSAAPDQAAENKLAWLRETLWSMAAKAPRIQFNTFTYVVGFLGVIQTESCGLLTAAESIWQQTLNGVGSALFSHSTDQKKDEYRDKLILALRIMLTGGGSTNCRSRALRIRLSDPTPAN</sequence>
<dbReference type="Gene3D" id="3.60.10.10">
    <property type="entry name" value="Endonuclease/exonuclease/phosphatase"/>
    <property type="match status" value="1"/>
</dbReference>
<evidence type="ECO:0000259" key="1">
    <source>
        <dbReference type="SMART" id="SM00128"/>
    </source>
</evidence>
<feature type="domain" description="Inositol polyphosphate-related phosphatase" evidence="1">
    <location>
        <begin position="9"/>
        <end position="319"/>
    </location>
</feature>
<dbReference type="EMBL" id="VRMN01000003">
    <property type="protein sequence ID" value="KAA8495959.1"/>
    <property type="molecule type" value="Genomic_DNA"/>
</dbReference>
<dbReference type="GO" id="GO:0046856">
    <property type="term" value="P:phosphatidylinositol dephosphorylation"/>
    <property type="evidence" value="ECO:0007669"/>
    <property type="project" value="InterPro"/>
</dbReference>
<evidence type="ECO:0000313" key="3">
    <source>
        <dbReference type="Proteomes" id="UP000324585"/>
    </source>
</evidence>
<comment type="caution">
    <text evidence="2">The sequence shown here is derived from an EMBL/GenBank/DDBJ whole genome shotgun (WGS) entry which is preliminary data.</text>
</comment>
<dbReference type="PANTHER" id="PTHR11200:SF300">
    <property type="entry name" value="TYPE II INOSITOL 1,4,5-TRISPHOSPHATE 5-PHOSPHATASE"/>
    <property type="match status" value="1"/>
</dbReference>
<dbReference type="AlphaFoldDB" id="A0A5J4YWJ4"/>
<proteinExistence type="predicted"/>
<dbReference type="InterPro" id="IPR036691">
    <property type="entry name" value="Endo/exonu/phosph_ase_sf"/>
</dbReference>
<dbReference type="Proteomes" id="UP000324585">
    <property type="component" value="Unassembled WGS sequence"/>
</dbReference>
<dbReference type="InterPro" id="IPR046985">
    <property type="entry name" value="IP5"/>
</dbReference>
<gene>
    <name evidence="2" type="ORF">FVE85_2114</name>
</gene>
<organism evidence="2 3">
    <name type="scientific">Porphyridium purpureum</name>
    <name type="common">Red alga</name>
    <name type="synonym">Porphyridium cruentum</name>
    <dbReference type="NCBI Taxonomy" id="35688"/>
    <lineage>
        <taxon>Eukaryota</taxon>
        <taxon>Rhodophyta</taxon>
        <taxon>Bangiophyceae</taxon>
        <taxon>Porphyridiales</taxon>
        <taxon>Porphyridiaceae</taxon>
        <taxon>Porphyridium</taxon>
    </lineage>
</organism>
<dbReference type="InterPro" id="IPR013783">
    <property type="entry name" value="Ig-like_fold"/>
</dbReference>
<dbReference type="PANTHER" id="PTHR11200">
    <property type="entry name" value="INOSITOL 5-PHOSPHATASE"/>
    <property type="match status" value="1"/>
</dbReference>
<reference evidence="3" key="1">
    <citation type="journal article" date="2019" name="Nat. Commun.">
        <title>Expansion of phycobilisome linker gene families in mesophilic red algae.</title>
        <authorList>
            <person name="Lee J."/>
            <person name="Kim D."/>
            <person name="Bhattacharya D."/>
            <person name="Yoon H.S."/>
        </authorList>
    </citation>
    <scope>NUCLEOTIDE SEQUENCE [LARGE SCALE GENOMIC DNA]</scope>
    <source>
        <strain evidence="3">CCMP 1328</strain>
    </source>
</reference>
<keyword evidence="3" id="KW-1185">Reference proteome</keyword>
<name>A0A5J4YWJ4_PORPP</name>
<accession>A0A5J4YWJ4</accession>
<protein>
    <submittedName>
        <fullName evidence="2">Type II inositol 1,4,5-trisphosphate 5-phosphatase</fullName>
    </submittedName>
</protein>
<dbReference type="OrthoDB" id="5879at2759"/>
<evidence type="ECO:0000313" key="2">
    <source>
        <dbReference type="EMBL" id="KAA8495959.1"/>
    </source>
</evidence>
<dbReference type="SMART" id="SM00128">
    <property type="entry name" value="IPPc"/>
    <property type="match status" value="1"/>
</dbReference>
<dbReference type="Pfam" id="PF22669">
    <property type="entry name" value="Exo_endo_phos2"/>
    <property type="match status" value="1"/>
</dbReference>
<dbReference type="SUPFAM" id="SSF56219">
    <property type="entry name" value="DNase I-like"/>
    <property type="match status" value="1"/>
</dbReference>
<dbReference type="InterPro" id="IPR000300">
    <property type="entry name" value="IPPc"/>
</dbReference>
<dbReference type="GO" id="GO:0004439">
    <property type="term" value="F:phosphatidylinositol-4,5-bisphosphate 5-phosphatase activity"/>
    <property type="evidence" value="ECO:0007669"/>
    <property type="project" value="TreeGrafter"/>
</dbReference>
<dbReference type="Gene3D" id="2.60.40.10">
    <property type="entry name" value="Immunoglobulins"/>
    <property type="match status" value="1"/>
</dbReference>